<evidence type="ECO:0000256" key="1">
    <source>
        <dbReference type="ARBA" id="ARBA00009410"/>
    </source>
</evidence>
<dbReference type="AlphaFoldDB" id="J0CG05"/>
<dbReference type="EMBL" id="JH719395">
    <property type="protein sequence ID" value="EJC82352.1"/>
    <property type="molecule type" value="Genomic_DNA"/>
</dbReference>
<dbReference type="PANTHER" id="PTHR13847:SF280">
    <property type="entry name" value="D-AMINO ACID DEHYDROGENASE"/>
    <property type="match status" value="1"/>
</dbReference>
<dbReference type="Gene3D" id="3.30.9.10">
    <property type="entry name" value="D-Amino Acid Oxidase, subunit A, domain 2"/>
    <property type="match status" value="1"/>
</dbReference>
<dbReference type="InterPro" id="IPR036188">
    <property type="entry name" value="FAD/NAD-bd_sf"/>
</dbReference>
<dbReference type="SUPFAM" id="SSF54373">
    <property type="entry name" value="FAD-linked reductases, C-terminal domain"/>
    <property type="match status" value="1"/>
</dbReference>
<dbReference type="GO" id="GO:0005737">
    <property type="term" value="C:cytoplasm"/>
    <property type="evidence" value="ECO:0007669"/>
    <property type="project" value="TreeGrafter"/>
</dbReference>
<dbReference type="RefSeq" id="WP_003583943.1">
    <property type="nucleotide sequence ID" value="NZ_JH719395.1"/>
</dbReference>
<dbReference type="HOGENOM" id="CLU_007884_9_2_5"/>
<organism evidence="4 5">
    <name type="scientific">Rhizobium leguminosarum bv. trifolii WSM2297</name>
    <dbReference type="NCBI Taxonomy" id="754762"/>
    <lineage>
        <taxon>Bacteria</taxon>
        <taxon>Pseudomonadati</taxon>
        <taxon>Pseudomonadota</taxon>
        <taxon>Alphaproteobacteria</taxon>
        <taxon>Hyphomicrobiales</taxon>
        <taxon>Rhizobiaceae</taxon>
        <taxon>Rhizobium/Agrobacterium group</taxon>
        <taxon>Rhizobium</taxon>
    </lineage>
</organism>
<evidence type="ECO:0000256" key="2">
    <source>
        <dbReference type="ARBA" id="ARBA00023002"/>
    </source>
</evidence>
<dbReference type="Proteomes" id="UP000005732">
    <property type="component" value="Unassembled WGS sequence"/>
</dbReference>
<sequence length="419" mass="45183">MARIAVIGAGVIGVSSAYLLARAGHEVTLIDAASEPGSGASAGNAAQLSWAYGDAMASPALLKHLPAIALGHDPAFRIRWQLDPDFLLWGLRFLANAPFSRWWSNTQSILKLAGESRSELATLLAETGLSFNYRLAGKLHLHPDQRSLAAAQPAVLRKNALGFEQRMLSRAEAEQIEPALVYYQGEIAGAVYTPGDALGDAAGFCRQLTRYMAQHYQVSLLFNRKVAGFTRQADRFATVRFDDREELVADAAVVAAGPQVRLLAAELPEVRPVRPVRGYSLTMQRTAAAPAVSLTDVKRKLAFASIGDRFRVAGLADIERPGAGFDPKRFEALRSAAADVLPDLFHGGVVLMRWSGERPMTPSSRPIIRPSEALKGVYINTGHGMLGWTLALGSARRMVELIGQPARCPGPSRQPQAGD</sequence>
<evidence type="ECO:0000313" key="4">
    <source>
        <dbReference type="EMBL" id="EJC82352.1"/>
    </source>
</evidence>
<accession>J0CG05</accession>
<dbReference type="Gene3D" id="3.50.50.60">
    <property type="entry name" value="FAD/NAD(P)-binding domain"/>
    <property type="match status" value="2"/>
</dbReference>
<gene>
    <name evidence="4" type="ORF">Rleg4DRAFT_4061</name>
</gene>
<dbReference type="SUPFAM" id="SSF51905">
    <property type="entry name" value="FAD/NAD(P)-binding domain"/>
    <property type="match status" value="1"/>
</dbReference>
<dbReference type="GO" id="GO:0055130">
    <property type="term" value="P:D-alanine catabolic process"/>
    <property type="evidence" value="ECO:0007669"/>
    <property type="project" value="TreeGrafter"/>
</dbReference>
<protein>
    <submittedName>
        <fullName evidence="4">Glycine/D-amino acid oxidase, deaminating</fullName>
    </submittedName>
</protein>
<dbReference type="PANTHER" id="PTHR13847">
    <property type="entry name" value="SARCOSINE DEHYDROGENASE-RELATED"/>
    <property type="match status" value="1"/>
</dbReference>
<dbReference type="GO" id="GO:0008718">
    <property type="term" value="F:D-amino-acid dehydrogenase activity"/>
    <property type="evidence" value="ECO:0007669"/>
    <property type="project" value="TreeGrafter"/>
</dbReference>
<proteinExistence type="inferred from homology"/>
<dbReference type="InterPro" id="IPR006076">
    <property type="entry name" value="FAD-dep_OxRdtase"/>
</dbReference>
<reference evidence="4 5" key="1">
    <citation type="submission" date="2012-02" db="EMBL/GenBank/DDBJ databases">
        <title>Improved High-Quality Draft Sequence of Rhizobium leguminosarum bv. trifolii WSM2297.</title>
        <authorList>
            <consortium name="US DOE Joint Genome Institute"/>
            <person name="Lucas S."/>
            <person name="Han J."/>
            <person name="Lapidus A."/>
            <person name="Cheng J.-F."/>
            <person name="Goodwin L."/>
            <person name="Pitluck S."/>
            <person name="Peters L."/>
            <person name="Ovchinnikova G."/>
            <person name="Zhang X."/>
            <person name="Detter J.C."/>
            <person name="Han C."/>
            <person name="Tapia R."/>
            <person name="Land M."/>
            <person name="Hauser L."/>
            <person name="Kyrpides N."/>
            <person name="Ivanova N."/>
            <person name="Pagani I."/>
            <person name="Brau L."/>
            <person name="Yates R."/>
            <person name="O'Hara G."/>
            <person name="Rui T."/>
            <person name="Howieson J."/>
            <person name="Reeve W."/>
            <person name="Woyke T."/>
        </authorList>
    </citation>
    <scope>NUCLEOTIDE SEQUENCE [LARGE SCALE GENOMIC DNA]</scope>
    <source>
        <strain evidence="4 5">WSM2297</strain>
    </source>
</reference>
<keyword evidence="2" id="KW-0560">Oxidoreductase</keyword>
<dbReference type="Pfam" id="PF01266">
    <property type="entry name" value="DAO"/>
    <property type="match status" value="1"/>
</dbReference>
<feature type="domain" description="FAD dependent oxidoreductase" evidence="3">
    <location>
        <begin position="3"/>
        <end position="401"/>
    </location>
</feature>
<dbReference type="GO" id="GO:0005886">
    <property type="term" value="C:plasma membrane"/>
    <property type="evidence" value="ECO:0007669"/>
    <property type="project" value="TreeGrafter"/>
</dbReference>
<evidence type="ECO:0000313" key="5">
    <source>
        <dbReference type="Proteomes" id="UP000005732"/>
    </source>
</evidence>
<dbReference type="OrthoDB" id="9805337at2"/>
<comment type="similarity">
    <text evidence="1">Belongs to the DadA oxidoreductase family.</text>
</comment>
<name>J0CG05_RHILT</name>
<evidence type="ECO:0000259" key="3">
    <source>
        <dbReference type="Pfam" id="PF01266"/>
    </source>
</evidence>